<evidence type="ECO:0000256" key="1">
    <source>
        <dbReference type="SAM" id="MobiDB-lite"/>
    </source>
</evidence>
<feature type="region of interest" description="Disordered" evidence="1">
    <location>
        <begin position="1"/>
        <end position="24"/>
    </location>
</feature>
<reference evidence="2" key="1">
    <citation type="submission" date="2014-09" db="EMBL/GenBank/DDBJ databases">
        <authorList>
            <person name="Magalhaes I.L.F."/>
            <person name="Oliveira U."/>
            <person name="Santos F.R."/>
            <person name="Vidigal T.H.D.A."/>
            <person name="Brescovit A.D."/>
            <person name="Santos A.J."/>
        </authorList>
    </citation>
    <scope>NUCLEOTIDE SEQUENCE</scope>
    <source>
        <tissue evidence="2">Shoot tissue taken approximately 20 cm above the soil surface</tissue>
    </source>
</reference>
<sequence length="24" mass="2752">MNETTTMKFHVGHGLLEISREHPS</sequence>
<dbReference type="AlphaFoldDB" id="A0A0A9AE97"/>
<organism evidence="2">
    <name type="scientific">Arundo donax</name>
    <name type="common">Giant reed</name>
    <name type="synonym">Donax arundinaceus</name>
    <dbReference type="NCBI Taxonomy" id="35708"/>
    <lineage>
        <taxon>Eukaryota</taxon>
        <taxon>Viridiplantae</taxon>
        <taxon>Streptophyta</taxon>
        <taxon>Embryophyta</taxon>
        <taxon>Tracheophyta</taxon>
        <taxon>Spermatophyta</taxon>
        <taxon>Magnoliopsida</taxon>
        <taxon>Liliopsida</taxon>
        <taxon>Poales</taxon>
        <taxon>Poaceae</taxon>
        <taxon>PACMAD clade</taxon>
        <taxon>Arundinoideae</taxon>
        <taxon>Arundineae</taxon>
        <taxon>Arundo</taxon>
    </lineage>
</organism>
<dbReference type="EMBL" id="GBRH01252473">
    <property type="protein sequence ID" value="JAD45422.1"/>
    <property type="molecule type" value="Transcribed_RNA"/>
</dbReference>
<name>A0A0A9AE97_ARUDO</name>
<evidence type="ECO:0000313" key="2">
    <source>
        <dbReference type="EMBL" id="JAD45422.1"/>
    </source>
</evidence>
<proteinExistence type="predicted"/>
<protein>
    <submittedName>
        <fullName evidence="2">Uncharacterized protein</fullName>
    </submittedName>
</protein>
<accession>A0A0A9AE97</accession>
<reference evidence="2" key="2">
    <citation type="journal article" date="2015" name="Data Brief">
        <title>Shoot transcriptome of the giant reed, Arundo donax.</title>
        <authorList>
            <person name="Barrero R.A."/>
            <person name="Guerrero F.D."/>
            <person name="Moolhuijzen P."/>
            <person name="Goolsby J.A."/>
            <person name="Tidwell J."/>
            <person name="Bellgard S.E."/>
            <person name="Bellgard M.I."/>
        </authorList>
    </citation>
    <scope>NUCLEOTIDE SEQUENCE</scope>
    <source>
        <tissue evidence="2">Shoot tissue taken approximately 20 cm above the soil surface</tissue>
    </source>
</reference>